<feature type="site" description="Transition state stabilizer" evidence="9">
    <location>
        <position position="131"/>
    </location>
</feature>
<evidence type="ECO:0000256" key="3">
    <source>
        <dbReference type="ARBA" id="ARBA00012621"/>
    </source>
</evidence>
<dbReference type="PANTHER" id="PTHR42755">
    <property type="entry name" value="3-DEOXY-MANNO-OCTULOSONATE CYTIDYLYLTRANSFERASE"/>
    <property type="match status" value="1"/>
</dbReference>
<gene>
    <name evidence="12" type="ORF">NUH88_12515</name>
</gene>
<keyword evidence="10" id="KW-0448">Lipopolysaccharide biosynthesis</keyword>
<feature type="site" description="Transition state stabilizer" evidence="9">
    <location>
        <position position="207"/>
    </location>
</feature>
<dbReference type="GO" id="GO:0005886">
    <property type="term" value="C:plasma membrane"/>
    <property type="evidence" value="ECO:0007669"/>
    <property type="project" value="UniProtKB-SubCell"/>
</dbReference>
<feature type="active site" description="Proton acceptor" evidence="8">
    <location>
        <position position="61"/>
    </location>
</feature>
<dbReference type="EMBL" id="CP102480">
    <property type="protein sequence ID" value="UUX48238.1"/>
    <property type="molecule type" value="Genomic_DNA"/>
</dbReference>
<organism evidence="12 13">
    <name type="scientific">Nisaea acidiphila</name>
    <dbReference type="NCBI Taxonomy" id="1862145"/>
    <lineage>
        <taxon>Bacteria</taxon>
        <taxon>Pseudomonadati</taxon>
        <taxon>Pseudomonadota</taxon>
        <taxon>Alphaproteobacteria</taxon>
        <taxon>Rhodospirillales</taxon>
        <taxon>Thalassobaculaceae</taxon>
        <taxon>Nisaea</taxon>
    </lineage>
</organism>
<keyword evidence="10" id="KW-1003">Cell membrane</keyword>
<evidence type="ECO:0000256" key="4">
    <source>
        <dbReference type="ARBA" id="ARBA00019077"/>
    </source>
</evidence>
<keyword evidence="5 10" id="KW-0808">Transferase</keyword>
<evidence type="ECO:0000259" key="11">
    <source>
        <dbReference type="Pfam" id="PF04413"/>
    </source>
</evidence>
<evidence type="ECO:0000256" key="6">
    <source>
        <dbReference type="ARBA" id="ARBA00031445"/>
    </source>
</evidence>
<dbReference type="Proteomes" id="UP001060336">
    <property type="component" value="Chromosome"/>
</dbReference>
<keyword evidence="13" id="KW-1185">Reference proteome</keyword>
<dbReference type="PANTHER" id="PTHR42755:SF1">
    <property type="entry name" value="3-DEOXY-D-MANNO-OCTULOSONIC ACID TRANSFERASE, MITOCHONDRIAL-RELATED"/>
    <property type="match status" value="1"/>
</dbReference>
<dbReference type="Gene3D" id="3.40.50.11720">
    <property type="entry name" value="3-Deoxy-D-manno-octulosonic-acid transferase, N-terminal domain"/>
    <property type="match status" value="1"/>
</dbReference>
<dbReference type="InterPro" id="IPR007507">
    <property type="entry name" value="Glycos_transf_N"/>
</dbReference>
<dbReference type="RefSeq" id="WP_257766746.1">
    <property type="nucleotide sequence ID" value="NZ_CP102480.1"/>
</dbReference>
<dbReference type="EC" id="2.4.99.12" evidence="3 10"/>
<comment type="similarity">
    <text evidence="10">Belongs to the glycosyltransferase group 1 family.</text>
</comment>
<dbReference type="InterPro" id="IPR039901">
    <property type="entry name" value="Kdotransferase"/>
</dbReference>
<feature type="domain" description="3-deoxy-D-manno-octulosonic-acid transferase N-terminal" evidence="11">
    <location>
        <begin position="34"/>
        <end position="208"/>
    </location>
</feature>
<comment type="pathway">
    <text evidence="2 10">Bacterial outer membrane biogenesis; LPS core biosynthesis.</text>
</comment>
<evidence type="ECO:0000313" key="12">
    <source>
        <dbReference type="EMBL" id="UUX48238.1"/>
    </source>
</evidence>
<reference evidence="12" key="1">
    <citation type="submission" date="2022-08" db="EMBL/GenBank/DDBJ databases">
        <title>Nisaea acidiphila sp. nov., isolated from a marine algal debris and emended description of the genus Nisaea Urios et al. 2008.</title>
        <authorList>
            <person name="Kwon K."/>
        </authorList>
    </citation>
    <scope>NUCLEOTIDE SEQUENCE</scope>
    <source>
        <strain evidence="12">MEBiC11861</strain>
    </source>
</reference>
<evidence type="ECO:0000313" key="13">
    <source>
        <dbReference type="Proteomes" id="UP001060336"/>
    </source>
</evidence>
<evidence type="ECO:0000256" key="9">
    <source>
        <dbReference type="PIRSR" id="PIRSR639901-2"/>
    </source>
</evidence>
<evidence type="ECO:0000256" key="8">
    <source>
        <dbReference type="PIRSR" id="PIRSR639901-1"/>
    </source>
</evidence>
<dbReference type="Pfam" id="PF04413">
    <property type="entry name" value="Glycos_transf_N"/>
    <property type="match status" value="1"/>
</dbReference>
<dbReference type="Gene3D" id="3.40.50.2000">
    <property type="entry name" value="Glycogen Phosphorylase B"/>
    <property type="match status" value="1"/>
</dbReference>
<dbReference type="AlphaFoldDB" id="A0A9J7AM59"/>
<dbReference type="GO" id="GO:0009245">
    <property type="term" value="P:lipid A biosynthetic process"/>
    <property type="evidence" value="ECO:0007669"/>
    <property type="project" value="TreeGrafter"/>
</dbReference>
<evidence type="ECO:0000256" key="2">
    <source>
        <dbReference type="ARBA" id="ARBA00004713"/>
    </source>
</evidence>
<comment type="catalytic activity">
    <reaction evidence="7 10">
        <text>lipid IVA (E. coli) + CMP-3-deoxy-beta-D-manno-octulosonate = alpha-Kdo-(2-&gt;6)-lipid IVA (E. coli) + CMP + H(+)</text>
        <dbReference type="Rhea" id="RHEA:28066"/>
        <dbReference type="ChEBI" id="CHEBI:15378"/>
        <dbReference type="ChEBI" id="CHEBI:58603"/>
        <dbReference type="ChEBI" id="CHEBI:60364"/>
        <dbReference type="ChEBI" id="CHEBI:60377"/>
        <dbReference type="ChEBI" id="CHEBI:85987"/>
        <dbReference type="EC" id="2.4.99.12"/>
    </reaction>
</comment>
<evidence type="ECO:0000256" key="7">
    <source>
        <dbReference type="ARBA" id="ARBA00049183"/>
    </source>
</evidence>
<proteinExistence type="inferred from homology"/>
<evidence type="ECO:0000256" key="5">
    <source>
        <dbReference type="ARBA" id="ARBA00022679"/>
    </source>
</evidence>
<evidence type="ECO:0000256" key="1">
    <source>
        <dbReference type="ARBA" id="ARBA00003394"/>
    </source>
</evidence>
<protein>
    <recommendedName>
        <fullName evidence="4 10">3-deoxy-D-manno-octulosonic acid transferase</fullName>
        <shortName evidence="10">Kdo transferase</shortName>
        <ecNumber evidence="3 10">2.4.99.12</ecNumber>
    </recommendedName>
    <alternativeName>
        <fullName evidence="6 10">Lipid IV(A) 3-deoxy-D-manno-octulosonic acid transferase</fullName>
    </alternativeName>
</protein>
<comment type="function">
    <text evidence="1 10">Involved in lipopolysaccharide (LPS) biosynthesis. Catalyzes the transfer of 3-deoxy-D-manno-octulosonate (Kdo) residue(s) from CMP-Kdo to lipid IV(A), the tetraacyldisaccharide-1,4'-bisphosphate precursor of lipid A.</text>
</comment>
<name>A0A9J7AM59_9PROT</name>
<evidence type="ECO:0000256" key="10">
    <source>
        <dbReference type="RuleBase" id="RU365103"/>
    </source>
</evidence>
<comment type="subcellular location">
    <subcellularLocation>
        <location evidence="10">Cell membrane</location>
    </subcellularLocation>
</comment>
<dbReference type="InterPro" id="IPR038107">
    <property type="entry name" value="Glycos_transf_N_sf"/>
</dbReference>
<dbReference type="GO" id="GO:0043842">
    <property type="term" value="F:Kdo transferase activity"/>
    <property type="evidence" value="ECO:0007669"/>
    <property type="project" value="UniProtKB-EC"/>
</dbReference>
<sequence length="425" mass="45870">MIFHLYSGAMRLAAPILEGLLRKRLARGKEDPERVGERRGEASLARPAGRLFWVHGASVGECQAALALIERLLAKDPDLSILLTSGTLTSARLMQDRLPKRAMHQFVPLDQPAWIARFLDHWAPDAAIFVESDLWPNLVLSAAKRDIPLVLANARMSESSLERWRRLSAFTGRLFSEFALVLASNPEQKAGFESLTRSPVLWVGNLKRAAAPLAADPDKRAALRTAIGTRPVFLAASTHPGEEKAAAEAHRLAAAECQDLLTIIAPRHPTRGVEISDALTAAGFKCVRRSDGALPGTETEIYVADTLGEMGTLFDLSDAVFVAGSLVPVGGHNPLEPAHFGKPVLFGQLMAKNADIASDMIAAHAAREIADATDLGRRIRDLLRDDSARAELGANAKTFALGQGAIADEMAERIFAAVAERGARR</sequence>
<dbReference type="SUPFAM" id="SSF53756">
    <property type="entry name" value="UDP-Glycosyltransferase/glycogen phosphorylase"/>
    <property type="match status" value="1"/>
</dbReference>
<keyword evidence="10" id="KW-0472">Membrane</keyword>
<dbReference type="GO" id="GO:0009244">
    <property type="term" value="P:lipopolysaccharide core region biosynthetic process"/>
    <property type="evidence" value="ECO:0007669"/>
    <property type="project" value="UniProtKB-UniRule"/>
</dbReference>
<dbReference type="KEGG" id="naci:NUH88_12515"/>
<accession>A0A9J7AM59</accession>